<evidence type="ECO:0000313" key="1">
    <source>
        <dbReference type="EMBL" id="SBP65793.1"/>
    </source>
</evidence>
<dbReference type="EMBL" id="HADZ01001852">
    <property type="protein sequence ID" value="SBP65793.1"/>
    <property type="molecule type" value="Transcribed_RNA"/>
</dbReference>
<accession>A0A1A8BFW6</accession>
<reference evidence="1" key="1">
    <citation type="submission" date="2016-05" db="EMBL/GenBank/DDBJ databases">
        <authorList>
            <person name="Lavstsen T."/>
            <person name="Jespersen J.S."/>
        </authorList>
    </citation>
    <scope>NUCLEOTIDE SEQUENCE</scope>
    <source>
        <tissue evidence="1">Brain</tissue>
    </source>
</reference>
<feature type="non-terminal residue" evidence="1">
    <location>
        <position position="1"/>
    </location>
</feature>
<sequence>GAGQPREGQLLDPGPGLRGHVRQRELLAQEETLQEAPKQRNPQGLRRLSARVRIRPIWIQLRTSAAELPRGPQPLSLAPHRWLLPFPQRPLHLTLLSLHIPRATSPALPSGDRFKKAFLSATESVPAVPQDGHKHPESPILLHRQHHRSGQLQQLFLQRAGGQPSADPGHADPGSGLRLHTFELITGGPFPSSASNPDFPLQKPKYEHMPLLKHTLLMTIIRKIIVTSSYVKVG</sequence>
<organism evidence="1">
    <name type="scientific">Nothobranchius kadleci</name>
    <name type="common">African annual killifish</name>
    <dbReference type="NCBI Taxonomy" id="1051664"/>
    <lineage>
        <taxon>Eukaryota</taxon>
        <taxon>Metazoa</taxon>
        <taxon>Chordata</taxon>
        <taxon>Craniata</taxon>
        <taxon>Vertebrata</taxon>
        <taxon>Euteleostomi</taxon>
        <taxon>Actinopterygii</taxon>
        <taxon>Neopterygii</taxon>
        <taxon>Teleostei</taxon>
        <taxon>Neoteleostei</taxon>
        <taxon>Acanthomorphata</taxon>
        <taxon>Ovalentaria</taxon>
        <taxon>Atherinomorphae</taxon>
        <taxon>Cyprinodontiformes</taxon>
        <taxon>Nothobranchiidae</taxon>
        <taxon>Nothobranchius</taxon>
    </lineage>
</organism>
<name>A0A1A8BFW6_NOTKA</name>
<reference evidence="1" key="2">
    <citation type="submission" date="2016-06" db="EMBL/GenBank/DDBJ databases">
        <title>The genome of a short-lived fish provides insights into sex chromosome evolution and the genetic control of aging.</title>
        <authorList>
            <person name="Reichwald K."/>
            <person name="Felder M."/>
            <person name="Petzold A."/>
            <person name="Koch P."/>
            <person name="Groth M."/>
            <person name="Platzer M."/>
        </authorList>
    </citation>
    <scope>NUCLEOTIDE SEQUENCE</scope>
    <source>
        <tissue evidence="1">Brain</tissue>
    </source>
</reference>
<protein>
    <submittedName>
        <fullName evidence="1">Forkhead box D2</fullName>
    </submittedName>
</protein>
<dbReference type="AlphaFoldDB" id="A0A1A8BFW6"/>
<gene>
    <name evidence="1" type="primary">FOXD2</name>
</gene>
<proteinExistence type="predicted"/>